<accession>A0ACC4APY7</accession>
<reference evidence="1 2" key="1">
    <citation type="journal article" date="2024" name="Plant Biotechnol. J.">
        <title>Genome and CRISPR/Cas9 system of a widespread forest tree (Populus alba) in the world.</title>
        <authorList>
            <person name="Liu Y.J."/>
            <person name="Jiang P.F."/>
            <person name="Han X.M."/>
            <person name="Li X.Y."/>
            <person name="Wang H.M."/>
            <person name="Wang Y.J."/>
            <person name="Wang X.X."/>
            <person name="Zeng Q.Y."/>
        </authorList>
    </citation>
    <scope>NUCLEOTIDE SEQUENCE [LARGE SCALE GENOMIC DNA]</scope>
    <source>
        <strain evidence="2">cv. PAL-ZL1</strain>
    </source>
</reference>
<comment type="caution">
    <text evidence="1">The sequence shown here is derived from an EMBL/GenBank/DDBJ whole genome shotgun (WGS) entry which is preliminary data.</text>
</comment>
<gene>
    <name evidence="1" type="ORF">D5086_030662</name>
</gene>
<protein>
    <submittedName>
        <fullName evidence="1">Uncharacterized protein</fullName>
    </submittedName>
</protein>
<dbReference type="Proteomes" id="UP000309997">
    <property type="component" value="Unassembled WGS sequence"/>
</dbReference>
<evidence type="ECO:0000313" key="1">
    <source>
        <dbReference type="EMBL" id="KAL3568011.1"/>
    </source>
</evidence>
<proteinExistence type="predicted"/>
<dbReference type="EMBL" id="RCHU02000017">
    <property type="protein sequence ID" value="KAL3568011.1"/>
    <property type="molecule type" value="Genomic_DNA"/>
</dbReference>
<sequence>MPARDGGVWTSPLDVPLLPFSVSWCRRLKTVVRLYDGAGSNRCGATPQHVQNCDSCASWGLLATRVRAKTKNLITLAGLRPEATSLTWNNSSTKIDDHQASRVIETGNFRCGTVIVGGEDFITETITFEKFSPE</sequence>
<keyword evidence="2" id="KW-1185">Reference proteome</keyword>
<organism evidence="1 2">
    <name type="scientific">Populus alba</name>
    <name type="common">White poplar</name>
    <dbReference type="NCBI Taxonomy" id="43335"/>
    <lineage>
        <taxon>Eukaryota</taxon>
        <taxon>Viridiplantae</taxon>
        <taxon>Streptophyta</taxon>
        <taxon>Embryophyta</taxon>
        <taxon>Tracheophyta</taxon>
        <taxon>Spermatophyta</taxon>
        <taxon>Magnoliopsida</taxon>
        <taxon>eudicotyledons</taxon>
        <taxon>Gunneridae</taxon>
        <taxon>Pentapetalae</taxon>
        <taxon>rosids</taxon>
        <taxon>fabids</taxon>
        <taxon>Malpighiales</taxon>
        <taxon>Salicaceae</taxon>
        <taxon>Saliceae</taxon>
        <taxon>Populus</taxon>
    </lineage>
</organism>
<name>A0ACC4APY7_POPAL</name>
<feature type="non-terminal residue" evidence="1">
    <location>
        <position position="134"/>
    </location>
</feature>
<evidence type="ECO:0000313" key="2">
    <source>
        <dbReference type="Proteomes" id="UP000309997"/>
    </source>
</evidence>